<evidence type="ECO:0000313" key="1">
    <source>
        <dbReference type="EMBL" id="KAL0934508.1"/>
    </source>
</evidence>
<keyword evidence="2" id="KW-1185">Reference proteome</keyword>
<reference evidence="1 2" key="1">
    <citation type="journal article" date="2020" name="Phytopathology">
        <title>Genome Sequence Resources of Colletotrichum truncatum, C. plurivorum, C. musicola, and C. sojae: Four Species Pathogenic to Soybean (Glycine max).</title>
        <authorList>
            <person name="Rogerio F."/>
            <person name="Boufleur T.R."/>
            <person name="Ciampi-Guillardi M."/>
            <person name="Sukno S.A."/>
            <person name="Thon M.R."/>
            <person name="Massola Junior N.S."/>
            <person name="Baroncelli R."/>
        </authorList>
    </citation>
    <scope>NUCLEOTIDE SEQUENCE [LARGE SCALE GENOMIC DNA]</scope>
    <source>
        <strain evidence="1 2">CMES1059</strain>
    </source>
</reference>
<name>A0ACC3YRD7_COLTU</name>
<proteinExistence type="predicted"/>
<gene>
    <name evidence="1" type="ORF">CTRU02_211307</name>
</gene>
<evidence type="ECO:0000313" key="2">
    <source>
        <dbReference type="Proteomes" id="UP000805649"/>
    </source>
</evidence>
<comment type="caution">
    <text evidence="1">The sequence shown here is derived from an EMBL/GenBank/DDBJ whole genome shotgun (WGS) entry which is preliminary data.</text>
</comment>
<dbReference type="Proteomes" id="UP000805649">
    <property type="component" value="Unassembled WGS sequence"/>
</dbReference>
<organism evidence="1 2">
    <name type="scientific">Colletotrichum truncatum</name>
    <name type="common">Anthracnose fungus</name>
    <name type="synonym">Colletotrichum capsici</name>
    <dbReference type="NCBI Taxonomy" id="5467"/>
    <lineage>
        <taxon>Eukaryota</taxon>
        <taxon>Fungi</taxon>
        <taxon>Dikarya</taxon>
        <taxon>Ascomycota</taxon>
        <taxon>Pezizomycotina</taxon>
        <taxon>Sordariomycetes</taxon>
        <taxon>Hypocreomycetidae</taxon>
        <taxon>Glomerellales</taxon>
        <taxon>Glomerellaceae</taxon>
        <taxon>Colletotrichum</taxon>
        <taxon>Colletotrichum truncatum species complex</taxon>
    </lineage>
</organism>
<accession>A0ACC3YRD7</accession>
<protein>
    <submittedName>
        <fullName evidence="1">Uncharacterized protein</fullName>
    </submittedName>
</protein>
<dbReference type="EMBL" id="VUJX02000007">
    <property type="protein sequence ID" value="KAL0934508.1"/>
    <property type="molecule type" value="Genomic_DNA"/>
</dbReference>
<sequence>MAQLLAPYNNSMRLGQGFNSYIQQICLDNAVLEDTEENRARLDDILHSSGHFSPPRAPKRGSADSAVAWTEPNYGVAIDSSSDHDVEDAEVKIIEQTQAKDEKCMGSKEKSTRSPESRRWGKSQIVTYNSRFVDKLSDVTEAMNISGSLSIKTGIIGGQANGSYVDSDKFKSSDINVHVQVKVTNQTEDASKRFTIFNKIKPLENKDFAKIYGDTFISGWEEGGEFNAIISMKVADKSKIADIKAEIDAHITLPSAIKPKVSASSGKDKSNIAKYTETTFAVSWSGGGIIKDRGEEWSIPTVIKTAAAFPDLVAETPQRTYAILTKYSALESYHSQMGHHRPLSYENAGIYTNALLDHYMDYKVLWKQISQAIYELEAGRATIEKARPSEDLFKHTDIKNQLTQTDVELLIGRKPVMDSNAHTSAELQPNGEPRTDAVALTAHDLAVTVQTYSGNLAGGITTYEIFNASFAGLIEARKVCRFEMAKLVTEVDLIARYPKLAANSGRDQLFLNPVVFKQLLPIVRVASECSVACQSDPSAALLLGYSPPSEPERQAVPVYKLEESFGAHDVKIQERLHKVRHKSNNYRVQGFAGEITNVRPLAVPKNDLNSLESLDRPTKLEVWYVSGIVQGIQVAYSSNKDLKHGSEAIYEVVIETAVDEMGIPAITQFSVATTRYKVLDTAREPNSQPPYPEAVWGRDAFVPLPLSPMVWPLCNEFLGLGTALQKSIHSHSLPKSKNFPGKFLMGHSVSTTTTKGNSMAIPPAVFNALDSIDVTWKIKTIRFAAVKSKLVAIKVLYFTGVEIEHGAYLPGSEVWSCDVKSDLIMAKITAGRASWFSVGCISSVEFIRADEQGMLPQWPLDVSTIRYIGNEAMSKSKDASVVVESAPTTAGVPWSVRGFYGETSGGVISRLGIIWGRG</sequence>